<protein>
    <submittedName>
        <fullName evidence="6">2-polyprenyl-6-hydroxyphenyl methylase / 3-demethylubiquinone-9 3-methyltransferase</fullName>
    </submittedName>
</protein>
<keyword evidence="2 6" id="KW-0808">Transferase</keyword>
<reference evidence="7" key="1">
    <citation type="submission" date="2016-06" db="EMBL/GenBank/DDBJ databases">
        <authorList>
            <person name="Varghese N."/>
            <person name="Submissions Spin"/>
        </authorList>
    </citation>
    <scope>NUCLEOTIDE SEQUENCE [LARGE SCALE GENOMIC DNA]</scope>
    <source>
        <strain evidence="7">DSM 43903</strain>
    </source>
</reference>
<evidence type="ECO:0000259" key="5">
    <source>
        <dbReference type="Pfam" id="PF08241"/>
    </source>
</evidence>
<dbReference type="AlphaFoldDB" id="A0A1C6V891"/>
<dbReference type="CDD" id="cd02440">
    <property type="entry name" value="AdoMet_MTases"/>
    <property type="match status" value="1"/>
</dbReference>
<dbReference type="Gene3D" id="3.40.50.150">
    <property type="entry name" value="Vaccinia Virus protein VP39"/>
    <property type="match status" value="1"/>
</dbReference>
<keyword evidence="7" id="KW-1185">Reference proteome</keyword>
<keyword evidence="6" id="KW-0830">Ubiquinone</keyword>
<evidence type="ECO:0000313" key="7">
    <source>
        <dbReference type="Proteomes" id="UP000199001"/>
    </source>
</evidence>
<organism evidence="6 7">
    <name type="scientific">Micromonospora citrea</name>
    <dbReference type="NCBI Taxonomy" id="47855"/>
    <lineage>
        <taxon>Bacteria</taxon>
        <taxon>Bacillati</taxon>
        <taxon>Actinomycetota</taxon>
        <taxon>Actinomycetes</taxon>
        <taxon>Micromonosporales</taxon>
        <taxon>Micromonosporaceae</taxon>
        <taxon>Micromonospora</taxon>
    </lineage>
</organism>
<dbReference type="GO" id="GO:0032259">
    <property type="term" value="P:methylation"/>
    <property type="evidence" value="ECO:0007669"/>
    <property type="project" value="UniProtKB-KW"/>
</dbReference>
<gene>
    <name evidence="6" type="ORF">GA0070606_3645</name>
</gene>
<evidence type="ECO:0000256" key="3">
    <source>
        <dbReference type="ARBA" id="ARBA00022691"/>
    </source>
</evidence>
<keyword evidence="1 6" id="KW-0489">Methyltransferase</keyword>
<dbReference type="PANTHER" id="PTHR43464:SF19">
    <property type="entry name" value="UBIQUINONE BIOSYNTHESIS O-METHYLTRANSFERASE, MITOCHONDRIAL"/>
    <property type="match status" value="1"/>
</dbReference>
<feature type="domain" description="Methyltransferase type 11" evidence="5">
    <location>
        <begin position="55"/>
        <end position="144"/>
    </location>
</feature>
<proteinExistence type="predicted"/>
<sequence>MRDAGRTLPRNDPRQYDDLAGEWWRPDGVFAMLHWLAEARAALVPPASRPGALLVDLGCGAGLLAPHLAGKGYRHVGVDLTRSALAQAAAHGVTPVNGDATAVPLADGCADVVAAGEILEHVPDWRRAVAEACRLLRPGGLLVLDTLNDTALSRLLAVHVAERLPTVPRGIHDPRLFVDAGALVAECARHGVELRLRGVRPGVPGLLGWLARRALAAARPHRPTAVRPRATNGDRPGATDVGRPGATEADRPGATDADRPRATGTGSFGAAGVDGRRARTDGRRGATAGRRPTPRIVPTWSTAVLYQGRGTRSG</sequence>
<feature type="region of interest" description="Disordered" evidence="4">
    <location>
        <begin position="218"/>
        <end position="300"/>
    </location>
</feature>
<dbReference type="Proteomes" id="UP000199001">
    <property type="component" value="Unassembled WGS sequence"/>
</dbReference>
<evidence type="ECO:0000256" key="4">
    <source>
        <dbReference type="SAM" id="MobiDB-lite"/>
    </source>
</evidence>
<feature type="compositionally biased region" description="Basic and acidic residues" evidence="4">
    <location>
        <begin position="248"/>
        <end position="261"/>
    </location>
</feature>
<dbReference type="STRING" id="47855.GA0070606_3645"/>
<accession>A0A1C6V891</accession>
<evidence type="ECO:0000256" key="2">
    <source>
        <dbReference type="ARBA" id="ARBA00022679"/>
    </source>
</evidence>
<dbReference type="SUPFAM" id="SSF53335">
    <property type="entry name" value="S-adenosyl-L-methionine-dependent methyltransferases"/>
    <property type="match status" value="1"/>
</dbReference>
<dbReference type="InterPro" id="IPR013216">
    <property type="entry name" value="Methyltransf_11"/>
</dbReference>
<evidence type="ECO:0000256" key="1">
    <source>
        <dbReference type="ARBA" id="ARBA00022603"/>
    </source>
</evidence>
<dbReference type="Pfam" id="PF08241">
    <property type="entry name" value="Methyltransf_11"/>
    <property type="match status" value="1"/>
</dbReference>
<dbReference type="InterPro" id="IPR029063">
    <property type="entry name" value="SAM-dependent_MTases_sf"/>
</dbReference>
<name>A0A1C6V891_9ACTN</name>
<dbReference type="PANTHER" id="PTHR43464">
    <property type="entry name" value="METHYLTRANSFERASE"/>
    <property type="match status" value="1"/>
</dbReference>
<keyword evidence="3" id="KW-0949">S-adenosyl-L-methionine</keyword>
<dbReference type="GO" id="GO:0010420">
    <property type="term" value="F:polyprenyldihydroxybenzoate methyltransferase activity"/>
    <property type="evidence" value="ECO:0007669"/>
    <property type="project" value="TreeGrafter"/>
</dbReference>
<feature type="compositionally biased region" description="Basic and acidic residues" evidence="4">
    <location>
        <begin position="274"/>
        <end position="284"/>
    </location>
</feature>
<dbReference type="EMBL" id="FMHZ01000002">
    <property type="protein sequence ID" value="SCL62571.1"/>
    <property type="molecule type" value="Genomic_DNA"/>
</dbReference>
<evidence type="ECO:0000313" key="6">
    <source>
        <dbReference type="EMBL" id="SCL62571.1"/>
    </source>
</evidence>